<evidence type="ECO:0008006" key="4">
    <source>
        <dbReference type="Google" id="ProtNLM"/>
    </source>
</evidence>
<evidence type="ECO:0000313" key="3">
    <source>
        <dbReference type="Proteomes" id="UP001500279"/>
    </source>
</evidence>
<accession>A0ABN1JWV1</accession>
<name>A0ABN1JWV1_9BURK</name>
<dbReference type="PANTHER" id="PTHR35177:SF2">
    <property type="entry name" value="HYDROGENASE MATURATION FACTOR HYBG"/>
    <property type="match status" value="1"/>
</dbReference>
<reference evidence="2 3" key="1">
    <citation type="journal article" date="2019" name="Int. J. Syst. Evol. Microbiol.">
        <title>The Global Catalogue of Microorganisms (GCM) 10K type strain sequencing project: providing services to taxonomists for standard genome sequencing and annotation.</title>
        <authorList>
            <consortium name="The Broad Institute Genomics Platform"/>
            <consortium name="The Broad Institute Genome Sequencing Center for Infectious Disease"/>
            <person name="Wu L."/>
            <person name="Ma J."/>
        </authorList>
    </citation>
    <scope>NUCLEOTIDE SEQUENCE [LARGE SCALE GENOMIC DNA]</scope>
    <source>
        <strain evidence="2 3">JCM 15503</strain>
    </source>
</reference>
<dbReference type="RefSeq" id="WP_141290112.1">
    <property type="nucleotide sequence ID" value="NZ_BAAAEW010000007.1"/>
</dbReference>
<comment type="similarity">
    <text evidence="1">Belongs to the HupF/HypC family.</text>
</comment>
<keyword evidence="3" id="KW-1185">Reference proteome</keyword>
<evidence type="ECO:0000313" key="2">
    <source>
        <dbReference type="EMBL" id="GAA0747799.1"/>
    </source>
</evidence>
<dbReference type="Pfam" id="PF01455">
    <property type="entry name" value="HupF_HypC"/>
    <property type="match status" value="1"/>
</dbReference>
<dbReference type="EMBL" id="BAAAEW010000007">
    <property type="protein sequence ID" value="GAA0747799.1"/>
    <property type="molecule type" value="Genomic_DNA"/>
</dbReference>
<sequence length="111" mass="11717">MCIGIPMQVGSTEPGHALCSGRGESRRVRTALVGDVAPGEWLLVFIDSAQERLEPQRVAEINATLDLLQAAMKGDAQDPANAAFDLPSRWTAAQLRALSGAPALPTPESIP</sequence>
<dbReference type="PRINTS" id="PR00445">
    <property type="entry name" value="HUPFHYPC"/>
</dbReference>
<dbReference type="PROSITE" id="PS01097">
    <property type="entry name" value="HUPF_HYPC"/>
    <property type="match status" value="1"/>
</dbReference>
<dbReference type="SUPFAM" id="SSF159127">
    <property type="entry name" value="HupF/HypC-like"/>
    <property type="match status" value="1"/>
</dbReference>
<dbReference type="Gene3D" id="2.30.30.140">
    <property type="match status" value="1"/>
</dbReference>
<comment type="caution">
    <text evidence="2">The sequence shown here is derived from an EMBL/GenBank/DDBJ whole genome shotgun (WGS) entry which is preliminary data.</text>
</comment>
<protein>
    <recommendedName>
        <fullName evidence="4">Hydrogenase</fullName>
    </recommendedName>
</protein>
<dbReference type="Proteomes" id="UP001500279">
    <property type="component" value="Unassembled WGS sequence"/>
</dbReference>
<organism evidence="2 3">
    <name type="scientific">Ideonella azotifigens</name>
    <dbReference type="NCBI Taxonomy" id="513160"/>
    <lineage>
        <taxon>Bacteria</taxon>
        <taxon>Pseudomonadati</taxon>
        <taxon>Pseudomonadota</taxon>
        <taxon>Betaproteobacteria</taxon>
        <taxon>Burkholderiales</taxon>
        <taxon>Sphaerotilaceae</taxon>
        <taxon>Ideonella</taxon>
    </lineage>
</organism>
<dbReference type="InterPro" id="IPR001109">
    <property type="entry name" value="Hydrogenase_HupF/HypC"/>
</dbReference>
<proteinExistence type="inferred from homology"/>
<dbReference type="NCBIfam" id="TIGR00074">
    <property type="entry name" value="hypC_hupF"/>
    <property type="match status" value="1"/>
</dbReference>
<gene>
    <name evidence="2" type="ORF">GCM10009107_16660</name>
</gene>
<dbReference type="InterPro" id="IPR019812">
    <property type="entry name" value="Hydgase_assmbl_chp_CS"/>
</dbReference>
<evidence type="ECO:0000256" key="1">
    <source>
        <dbReference type="ARBA" id="ARBA00006018"/>
    </source>
</evidence>
<dbReference type="PANTHER" id="PTHR35177">
    <property type="entry name" value="HYDROGENASE MATURATION FACTOR HYBG"/>
    <property type="match status" value="1"/>
</dbReference>